<proteinExistence type="predicted"/>
<feature type="transmembrane region" description="Helical" evidence="1">
    <location>
        <begin position="35"/>
        <end position="54"/>
    </location>
</feature>
<dbReference type="OrthoDB" id="998154at2"/>
<gene>
    <name evidence="2" type="ORF">SAMN04488522_101781</name>
</gene>
<keyword evidence="1" id="KW-0472">Membrane</keyword>
<keyword evidence="3" id="KW-1185">Reference proteome</keyword>
<reference evidence="3" key="1">
    <citation type="submission" date="2016-11" db="EMBL/GenBank/DDBJ databases">
        <authorList>
            <person name="Varghese N."/>
            <person name="Submissions S."/>
        </authorList>
    </citation>
    <scope>NUCLEOTIDE SEQUENCE [LARGE SCALE GENOMIC DNA]</scope>
    <source>
        <strain evidence="3">DSM 16990</strain>
    </source>
</reference>
<feature type="transmembrane region" description="Helical" evidence="1">
    <location>
        <begin position="66"/>
        <end position="90"/>
    </location>
</feature>
<evidence type="ECO:0008006" key="4">
    <source>
        <dbReference type="Google" id="ProtNLM"/>
    </source>
</evidence>
<dbReference type="AlphaFoldDB" id="A0A1M4V517"/>
<feature type="transmembrane region" description="Helical" evidence="1">
    <location>
        <begin position="102"/>
        <end position="129"/>
    </location>
</feature>
<accession>A0A1M4V517</accession>
<keyword evidence="1" id="KW-1133">Transmembrane helix</keyword>
<keyword evidence="1" id="KW-0812">Transmembrane</keyword>
<dbReference type="RefSeq" id="WP_073227631.1">
    <property type="nucleotide sequence ID" value="NZ_FQUQ01000001.1"/>
</dbReference>
<feature type="transmembrane region" description="Helical" evidence="1">
    <location>
        <begin position="7"/>
        <end position="29"/>
    </location>
</feature>
<sequence length="136" mass="14648">MQIKNKVLLYTILTNLLAGNTILILAGLASSTGEINYWLMLGLSAACILVYAAVFKYVNLQKFSTLKLGITSVLCCMLIITLGNSIALLLKDPADFAGNLGPVLFMAIAGNIILFPLSVGIGLLNLYWFNKVKHLG</sequence>
<dbReference type="Proteomes" id="UP000184287">
    <property type="component" value="Unassembled WGS sequence"/>
</dbReference>
<evidence type="ECO:0000313" key="2">
    <source>
        <dbReference type="EMBL" id="SHE64074.1"/>
    </source>
</evidence>
<evidence type="ECO:0000313" key="3">
    <source>
        <dbReference type="Proteomes" id="UP000184287"/>
    </source>
</evidence>
<protein>
    <recommendedName>
        <fullName evidence="4">4 TMS phage holin, superfamily IV</fullName>
    </recommendedName>
</protein>
<organism evidence="2 3">
    <name type="scientific">Pedobacter caeni</name>
    <dbReference type="NCBI Taxonomy" id="288992"/>
    <lineage>
        <taxon>Bacteria</taxon>
        <taxon>Pseudomonadati</taxon>
        <taxon>Bacteroidota</taxon>
        <taxon>Sphingobacteriia</taxon>
        <taxon>Sphingobacteriales</taxon>
        <taxon>Sphingobacteriaceae</taxon>
        <taxon>Pedobacter</taxon>
    </lineage>
</organism>
<dbReference type="EMBL" id="FQUQ01000001">
    <property type="protein sequence ID" value="SHE64074.1"/>
    <property type="molecule type" value="Genomic_DNA"/>
</dbReference>
<dbReference type="STRING" id="288992.SAMN04488522_101781"/>
<evidence type="ECO:0000256" key="1">
    <source>
        <dbReference type="SAM" id="Phobius"/>
    </source>
</evidence>
<name>A0A1M4V517_9SPHI</name>